<evidence type="ECO:0000313" key="1">
    <source>
        <dbReference type="EMBL" id="KAF9460360.1"/>
    </source>
</evidence>
<reference evidence="1" key="1">
    <citation type="submission" date="2020-11" db="EMBL/GenBank/DDBJ databases">
        <authorList>
            <consortium name="DOE Joint Genome Institute"/>
            <person name="Ahrendt S."/>
            <person name="Riley R."/>
            <person name="Andreopoulos W."/>
            <person name="Labutti K."/>
            <person name="Pangilinan J."/>
            <person name="Ruiz-Duenas F.J."/>
            <person name="Barrasa J.M."/>
            <person name="Sanchez-Garcia M."/>
            <person name="Camarero S."/>
            <person name="Miyauchi S."/>
            <person name="Serrano A."/>
            <person name="Linde D."/>
            <person name="Babiker R."/>
            <person name="Drula E."/>
            <person name="Ayuso-Fernandez I."/>
            <person name="Pacheco R."/>
            <person name="Padilla G."/>
            <person name="Ferreira P."/>
            <person name="Barriuso J."/>
            <person name="Kellner H."/>
            <person name="Castanera R."/>
            <person name="Alfaro M."/>
            <person name="Ramirez L."/>
            <person name="Pisabarro A.G."/>
            <person name="Kuo A."/>
            <person name="Tritt A."/>
            <person name="Lipzen A."/>
            <person name="He G."/>
            <person name="Yan M."/>
            <person name="Ng V."/>
            <person name="Cullen D."/>
            <person name="Martin F."/>
            <person name="Rosso M.-N."/>
            <person name="Henrissat B."/>
            <person name="Hibbett D."/>
            <person name="Martinez A.T."/>
            <person name="Grigoriev I.V."/>
        </authorList>
    </citation>
    <scope>NUCLEOTIDE SEQUENCE</scope>
    <source>
        <strain evidence="1">CBS 247.69</strain>
    </source>
</reference>
<sequence>MNVLQANGYDRRPAKEVLVAFTKAINTGEPSGIDEAPELEIIRTVAATLQRHFDRSSELPPWSLTSFEVDFNDSAVIGRGAYGRIVKGKWKDQVGPNEACIEPCTDLAT</sequence>
<proteinExistence type="predicted"/>
<dbReference type="AlphaFoldDB" id="A0A9P6CFL8"/>
<name>A0A9P6CFL8_9AGAR</name>
<protein>
    <submittedName>
        <fullName evidence="1">Uncharacterized protein</fullName>
    </submittedName>
</protein>
<keyword evidence="2" id="KW-1185">Reference proteome</keyword>
<gene>
    <name evidence="1" type="ORF">BDZ94DRAFT_937677</name>
</gene>
<organism evidence="1 2">
    <name type="scientific">Collybia nuda</name>
    <dbReference type="NCBI Taxonomy" id="64659"/>
    <lineage>
        <taxon>Eukaryota</taxon>
        <taxon>Fungi</taxon>
        <taxon>Dikarya</taxon>
        <taxon>Basidiomycota</taxon>
        <taxon>Agaricomycotina</taxon>
        <taxon>Agaricomycetes</taxon>
        <taxon>Agaricomycetidae</taxon>
        <taxon>Agaricales</taxon>
        <taxon>Tricholomatineae</taxon>
        <taxon>Clitocybaceae</taxon>
        <taxon>Collybia</taxon>
    </lineage>
</organism>
<evidence type="ECO:0000313" key="2">
    <source>
        <dbReference type="Proteomes" id="UP000807353"/>
    </source>
</evidence>
<dbReference type="OrthoDB" id="10261027at2759"/>
<accession>A0A9P6CFL8</accession>
<comment type="caution">
    <text evidence="1">The sequence shown here is derived from an EMBL/GenBank/DDBJ whole genome shotgun (WGS) entry which is preliminary data.</text>
</comment>
<dbReference type="EMBL" id="MU150300">
    <property type="protein sequence ID" value="KAF9460360.1"/>
    <property type="molecule type" value="Genomic_DNA"/>
</dbReference>
<dbReference type="Proteomes" id="UP000807353">
    <property type="component" value="Unassembled WGS sequence"/>
</dbReference>